<reference evidence="3" key="1">
    <citation type="submission" date="2017-08" db="EMBL/GenBank/DDBJ databases">
        <authorList>
            <person name="Cuomo C."/>
            <person name="Billmyre B."/>
            <person name="Heitman J."/>
        </authorList>
    </citation>
    <scope>NUCLEOTIDE SEQUENCE</scope>
    <source>
        <strain evidence="3">CBS 12478</strain>
    </source>
</reference>
<protein>
    <submittedName>
        <fullName evidence="3">Uncharacterized protein</fullName>
    </submittedName>
</protein>
<dbReference type="AlphaFoldDB" id="A0A5M6CAI7"/>
<organism evidence="3 4">
    <name type="scientific">Kwoniella shandongensis</name>
    <dbReference type="NCBI Taxonomy" id="1734106"/>
    <lineage>
        <taxon>Eukaryota</taxon>
        <taxon>Fungi</taxon>
        <taxon>Dikarya</taxon>
        <taxon>Basidiomycota</taxon>
        <taxon>Agaricomycotina</taxon>
        <taxon>Tremellomycetes</taxon>
        <taxon>Tremellales</taxon>
        <taxon>Cryptococcaceae</taxon>
        <taxon>Kwoniella</taxon>
    </lineage>
</organism>
<proteinExistence type="predicted"/>
<feature type="region of interest" description="Disordered" evidence="1">
    <location>
        <begin position="95"/>
        <end position="154"/>
    </location>
</feature>
<accession>A0A5M6CAI7</accession>
<dbReference type="RefSeq" id="XP_031864508.1">
    <property type="nucleotide sequence ID" value="XM_032001618.1"/>
</dbReference>
<feature type="compositionally biased region" description="Basic and acidic residues" evidence="1">
    <location>
        <begin position="129"/>
        <end position="139"/>
    </location>
</feature>
<keyword evidence="4" id="KW-1185">Reference proteome</keyword>
<feature type="chain" id="PRO_5043927054" evidence="2">
    <location>
        <begin position="19"/>
        <end position="154"/>
    </location>
</feature>
<dbReference type="GeneID" id="43585724"/>
<gene>
    <name evidence="3" type="ORF">CI109_103233</name>
</gene>
<dbReference type="EMBL" id="CP144055">
    <property type="protein sequence ID" value="WWD18778.1"/>
    <property type="molecule type" value="Genomic_DNA"/>
</dbReference>
<evidence type="ECO:0000313" key="3">
    <source>
        <dbReference type="EMBL" id="WWD18778.1"/>
    </source>
</evidence>
<feature type="compositionally biased region" description="Basic residues" evidence="1">
    <location>
        <begin position="140"/>
        <end position="154"/>
    </location>
</feature>
<feature type="signal peptide" evidence="2">
    <location>
        <begin position="1"/>
        <end position="18"/>
    </location>
</feature>
<dbReference type="Proteomes" id="UP000322225">
    <property type="component" value="Chromosome 5"/>
</dbReference>
<dbReference type="KEGG" id="ksn:43585724"/>
<reference evidence="3" key="2">
    <citation type="submission" date="2024-01" db="EMBL/GenBank/DDBJ databases">
        <title>Comparative genomics of Cryptococcus and Kwoniella reveals pathogenesis evolution and contrasting modes of karyotype evolution via chromosome fusion or intercentromeric recombination.</title>
        <authorList>
            <person name="Coelho M.A."/>
            <person name="David-Palma M."/>
            <person name="Shea T."/>
            <person name="Bowers K."/>
            <person name="McGinley-Smith S."/>
            <person name="Mohammad A.W."/>
            <person name="Gnirke A."/>
            <person name="Yurkov A.M."/>
            <person name="Nowrousian M."/>
            <person name="Sun S."/>
            <person name="Cuomo C.A."/>
            <person name="Heitman J."/>
        </authorList>
    </citation>
    <scope>NUCLEOTIDE SEQUENCE</scope>
    <source>
        <strain evidence="3">CBS 12478</strain>
    </source>
</reference>
<keyword evidence="2" id="KW-0732">Signal</keyword>
<evidence type="ECO:0000256" key="1">
    <source>
        <dbReference type="SAM" id="MobiDB-lite"/>
    </source>
</evidence>
<evidence type="ECO:0000256" key="2">
    <source>
        <dbReference type="SAM" id="SignalP"/>
    </source>
</evidence>
<name>A0A5M6CAI7_9TREE</name>
<feature type="compositionally biased region" description="Basic and acidic residues" evidence="1">
    <location>
        <begin position="100"/>
        <end position="111"/>
    </location>
</feature>
<feature type="compositionally biased region" description="Polar residues" evidence="1">
    <location>
        <begin position="112"/>
        <end position="128"/>
    </location>
</feature>
<evidence type="ECO:0000313" key="4">
    <source>
        <dbReference type="Proteomes" id="UP000322225"/>
    </source>
</evidence>
<sequence>MLRSFLLLTLLILPSALSQPTSIRPSTLPNDIIATEQLTLLANLADPLTLALDSSPIVMSTLRPSTKRAGMDDDLWLGASDSFPRSVLDTISGALGYRPSNKEAQNDRLDDTQSLAGDAQPSSDSVSNRTEEGSKEKSRFSGRRSRMRRYRPHP</sequence>